<dbReference type="GO" id="GO:0009086">
    <property type="term" value="P:methionine biosynthetic process"/>
    <property type="evidence" value="ECO:0007669"/>
    <property type="project" value="UniProtKB-KW"/>
</dbReference>
<evidence type="ECO:0000256" key="3">
    <source>
        <dbReference type="ARBA" id="ARBA00005062"/>
    </source>
</evidence>
<dbReference type="UniPathway" id="UPA00051">
    <property type="reaction ID" value="UER00465"/>
</dbReference>
<keyword evidence="11 14" id="KW-0486">Methionine biosynthesis</keyword>
<evidence type="ECO:0000256" key="14">
    <source>
        <dbReference type="RuleBase" id="RU000579"/>
    </source>
</evidence>
<keyword evidence="10 14" id="KW-0560">Oxidoreductase</keyword>
<comment type="caution">
    <text evidence="17">The sequence shown here is derived from an EMBL/GenBank/DDBJ whole genome shotgun (WGS) entry which is preliminary data.</text>
</comment>
<evidence type="ECO:0000256" key="6">
    <source>
        <dbReference type="ARBA" id="ARBA00013376"/>
    </source>
</evidence>
<protein>
    <recommendedName>
        <fullName evidence="6 14">Homoserine dehydrogenase</fullName>
        <ecNumber evidence="5 14">1.1.1.3</ecNumber>
    </recommendedName>
</protein>
<keyword evidence="8 14" id="KW-0791">Threonine biosynthesis</keyword>
<comment type="function">
    <text evidence="13">Catalyzes the conversion of L-aspartate-beta-semialdehyde (L-Asa) to L-homoserine (L-Hse), the third step in the biosynthesis of amino acids that derive from aspartate (the aspartate family of amino acids), including methioinine and threonine, the latter of which is a precursor to isoleucine; production of homoserine leads to a branch-point in the pathway as it can either be O-phosphorylated for processing to threonine, or O-acylated for processing to methionine.</text>
</comment>
<evidence type="ECO:0000256" key="11">
    <source>
        <dbReference type="ARBA" id="ARBA00023167"/>
    </source>
</evidence>
<comment type="pathway">
    <text evidence="2 14">Amino-acid biosynthesis; L-threonine biosynthesis; L-threonine from L-aspartate: step 3/5.</text>
</comment>
<evidence type="ECO:0000256" key="7">
    <source>
        <dbReference type="ARBA" id="ARBA00022605"/>
    </source>
</evidence>
<evidence type="ECO:0000256" key="15">
    <source>
        <dbReference type="RuleBase" id="RU004171"/>
    </source>
</evidence>
<dbReference type="EMBL" id="MRCU01000007">
    <property type="protein sequence ID" value="RKK14785.1"/>
    <property type="molecule type" value="Genomic_DNA"/>
</dbReference>
<dbReference type="GO" id="GO:0009090">
    <property type="term" value="P:homoserine biosynthetic process"/>
    <property type="evidence" value="ECO:0007669"/>
    <property type="project" value="TreeGrafter"/>
</dbReference>
<comment type="pathway">
    <text evidence="3 14">Amino-acid biosynthesis; L-methionine biosynthesis via de novo pathway; L-homoserine from L-aspartate: step 3/3.</text>
</comment>
<comment type="cofactor">
    <cofactor evidence="1">
        <name>a metal cation</name>
        <dbReference type="ChEBI" id="CHEBI:25213"/>
    </cofactor>
</comment>
<dbReference type="SUPFAM" id="SSF55347">
    <property type="entry name" value="Glyceraldehyde-3-phosphate dehydrogenase-like, C-terminal domain"/>
    <property type="match status" value="1"/>
</dbReference>
<dbReference type="Gene3D" id="3.40.50.720">
    <property type="entry name" value="NAD(P)-binding Rossmann-like Domain"/>
    <property type="match status" value="1"/>
</dbReference>
<dbReference type="InterPro" id="IPR001342">
    <property type="entry name" value="HDH_cat"/>
</dbReference>
<dbReference type="Gene3D" id="3.30.360.10">
    <property type="entry name" value="Dihydrodipicolinate Reductase, domain 2"/>
    <property type="match status" value="1"/>
</dbReference>
<evidence type="ECO:0000259" key="16">
    <source>
        <dbReference type="Pfam" id="PF00742"/>
    </source>
</evidence>
<evidence type="ECO:0000256" key="13">
    <source>
        <dbReference type="ARBA" id="ARBA00059589"/>
    </source>
</evidence>
<dbReference type="Proteomes" id="UP000270866">
    <property type="component" value="Chromosome 9"/>
</dbReference>
<comment type="catalytic activity">
    <reaction evidence="12">
        <text>L-homoserine + NADP(+) = L-aspartate 4-semialdehyde + NADPH + H(+)</text>
        <dbReference type="Rhea" id="RHEA:15761"/>
        <dbReference type="ChEBI" id="CHEBI:15378"/>
        <dbReference type="ChEBI" id="CHEBI:57476"/>
        <dbReference type="ChEBI" id="CHEBI:57783"/>
        <dbReference type="ChEBI" id="CHEBI:58349"/>
        <dbReference type="ChEBI" id="CHEBI:537519"/>
        <dbReference type="EC" id="1.1.1.3"/>
    </reaction>
    <physiologicalReaction direction="right-to-left" evidence="12">
        <dbReference type="Rhea" id="RHEA:15763"/>
    </physiologicalReaction>
</comment>
<sequence length="330" mass="35597">MSLETKEVCIAVIGTGGVGSVFINQLANLHKTYPVSLHLIYIAMVDKALYHSNYSNINIGTAVDTMEKKGVAPPNFSSVIDYLKGAPGRVIVGDNTSSYELWESITNAAKEGDSFIFHESSVGAGMPAISILQEMVETGDEITRIEGVFSGTMSHLFHNYSTTSGNSGGNWSETVRQAKNLGYTEPDPRDDLNGLDVACKVTIPARIAGCPIESPTSFPVESLILKELESTKRGDVFLQKLPAFDQQMQDRKLKAEKQGKVLRYIDSVDIASGKATVGLQMLDKSHPIANLKGSDNLISFYTKRYNQLPLTIRGAGAGVNVTAIGITGDC</sequence>
<proteinExistence type="inferred from homology"/>
<dbReference type="AlphaFoldDB" id="A0A3L6NBF3"/>
<evidence type="ECO:0000256" key="9">
    <source>
        <dbReference type="ARBA" id="ARBA00022857"/>
    </source>
</evidence>
<evidence type="ECO:0000256" key="1">
    <source>
        <dbReference type="ARBA" id="ARBA00001920"/>
    </source>
</evidence>
<dbReference type="PANTHER" id="PTHR43070:SF5">
    <property type="entry name" value="HOMOSERINE DEHYDROGENASE"/>
    <property type="match status" value="1"/>
</dbReference>
<name>A0A3L6NBF3_FUSOX</name>
<keyword evidence="7 14" id="KW-0028">Amino-acid biosynthesis</keyword>
<evidence type="ECO:0000256" key="4">
    <source>
        <dbReference type="ARBA" id="ARBA00006753"/>
    </source>
</evidence>
<dbReference type="EC" id="1.1.1.3" evidence="5 14"/>
<dbReference type="GO" id="GO:0009088">
    <property type="term" value="P:threonine biosynthetic process"/>
    <property type="evidence" value="ECO:0007669"/>
    <property type="project" value="UniProtKB-UniPathway"/>
</dbReference>
<dbReference type="PANTHER" id="PTHR43070">
    <property type="match status" value="1"/>
</dbReference>
<dbReference type="InterPro" id="IPR036291">
    <property type="entry name" value="NAD(P)-bd_dom_sf"/>
</dbReference>
<dbReference type="PROSITE" id="PS01042">
    <property type="entry name" value="HOMOSER_DHGENASE"/>
    <property type="match status" value="1"/>
</dbReference>
<evidence type="ECO:0000256" key="12">
    <source>
        <dbReference type="ARBA" id="ARBA00048841"/>
    </source>
</evidence>
<evidence type="ECO:0000256" key="10">
    <source>
        <dbReference type="ARBA" id="ARBA00023002"/>
    </source>
</evidence>
<dbReference type="SUPFAM" id="SSF51735">
    <property type="entry name" value="NAD(P)-binding Rossmann-fold domains"/>
    <property type="match status" value="1"/>
</dbReference>
<dbReference type="FunFam" id="3.30.360.10:FF:000006">
    <property type="entry name" value="Bifunctional aspartokinase/homoserine dehydrogenase"/>
    <property type="match status" value="1"/>
</dbReference>
<dbReference type="InterPro" id="IPR019811">
    <property type="entry name" value="HDH_CS"/>
</dbReference>
<dbReference type="InterPro" id="IPR011147">
    <property type="entry name" value="Bifunc_Aspkin/hSer_DH"/>
</dbReference>
<evidence type="ECO:0000256" key="2">
    <source>
        <dbReference type="ARBA" id="ARBA00005056"/>
    </source>
</evidence>
<gene>
    <name evidence="17" type="ORF">BFJ65_g11336</name>
</gene>
<accession>A0A3L6NBF3</accession>
<comment type="similarity">
    <text evidence="4 15">Belongs to the homoserine dehydrogenase family.</text>
</comment>
<organism evidence="17">
    <name type="scientific">Fusarium oxysporum f. sp. cepae</name>
    <dbReference type="NCBI Taxonomy" id="396571"/>
    <lineage>
        <taxon>Eukaryota</taxon>
        <taxon>Fungi</taxon>
        <taxon>Dikarya</taxon>
        <taxon>Ascomycota</taxon>
        <taxon>Pezizomycotina</taxon>
        <taxon>Sordariomycetes</taxon>
        <taxon>Hypocreomycetidae</taxon>
        <taxon>Hypocreales</taxon>
        <taxon>Nectriaceae</taxon>
        <taxon>Fusarium</taxon>
        <taxon>Fusarium oxysporum species complex</taxon>
    </lineage>
</organism>
<evidence type="ECO:0000313" key="17">
    <source>
        <dbReference type="EMBL" id="RKK14785.1"/>
    </source>
</evidence>
<evidence type="ECO:0000256" key="8">
    <source>
        <dbReference type="ARBA" id="ARBA00022697"/>
    </source>
</evidence>
<dbReference type="Pfam" id="PF00742">
    <property type="entry name" value="Homoserine_dh"/>
    <property type="match status" value="1"/>
</dbReference>
<feature type="domain" description="Homoserine dehydrogenase catalytic" evidence="16">
    <location>
        <begin position="127"/>
        <end position="329"/>
    </location>
</feature>
<reference evidence="17" key="1">
    <citation type="journal article" date="2018" name="Sci. Rep.">
        <title>Characterisation of pathogen-specific regions and novel effector candidates in Fusarium oxysporum f. sp. cepae.</title>
        <authorList>
            <person name="Armitage A.D."/>
            <person name="Taylor A."/>
            <person name="Sobczyk M.K."/>
            <person name="Baxter L."/>
            <person name="Greenfield B.P."/>
            <person name="Bates H.J."/>
            <person name="Wilson F."/>
            <person name="Jackson A.C."/>
            <person name="Ott S."/>
            <person name="Harrison R.J."/>
            <person name="Clarkson J.P."/>
        </authorList>
    </citation>
    <scope>NUCLEOTIDE SEQUENCE [LARGE SCALE GENOMIC DNA]</scope>
    <source>
        <strain evidence="17">FoC_Fus2</strain>
    </source>
</reference>
<keyword evidence="9 14" id="KW-0521">NADP</keyword>
<dbReference type="UniPathway" id="UPA00050">
    <property type="reaction ID" value="UER00063"/>
</dbReference>
<dbReference type="GO" id="GO:0004412">
    <property type="term" value="F:homoserine dehydrogenase activity"/>
    <property type="evidence" value="ECO:0007669"/>
    <property type="project" value="UniProtKB-EC"/>
</dbReference>
<evidence type="ECO:0000256" key="5">
    <source>
        <dbReference type="ARBA" id="ARBA00013213"/>
    </source>
</evidence>